<feature type="non-terminal residue" evidence="2">
    <location>
        <position position="1"/>
    </location>
</feature>
<organism evidence="2 3">
    <name type="scientific">Parasponia andersonii</name>
    <name type="common">Sponia andersonii</name>
    <dbReference type="NCBI Taxonomy" id="3476"/>
    <lineage>
        <taxon>Eukaryota</taxon>
        <taxon>Viridiplantae</taxon>
        <taxon>Streptophyta</taxon>
        <taxon>Embryophyta</taxon>
        <taxon>Tracheophyta</taxon>
        <taxon>Spermatophyta</taxon>
        <taxon>Magnoliopsida</taxon>
        <taxon>eudicotyledons</taxon>
        <taxon>Gunneridae</taxon>
        <taxon>Pentapetalae</taxon>
        <taxon>rosids</taxon>
        <taxon>fabids</taxon>
        <taxon>Rosales</taxon>
        <taxon>Cannabaceae</taxon>
        <taxon>Parasponia</taxon>
    </lineage>
</organism>
<evidence type="ECO:0000256" key="1">
    <source>
        <dbReference type="SAM" id="MobiDB-lite"/>
    </source>
</evidence>
<feature type="compositionally biased region" description="Polar residues" evidence="1">
    <location>
        <begin position="108"/>
        <end position="124"/>
    </location>
</feature>
<evidence type="ECO:0000313" key="2">
    <source>
        <dbReference type="EMBL" id="PON49260.1"/>
    </source>
</evidence>
<comment type="caution">
    <text evidence="2">The sequence shown here is derived from an EMBL/GenBank/DDBJ whole genome shotgun (WGS) entry which is preliminary data.</text>
</comment>
<sequence>RDIKLQALRKDFENMRMKDNESIKDYSSRFTELVNQMKIYGEDVPDKKIVDKILISLPEKFDSKVSVIEETKDTSKLSLQELMGSLKSFEQRMLRHSEKPVESAFPSKLNTRPKSNERQPQNNEQKGEILSRAGR</sequence>
<protein>
    <submittedName>
        <fullName evidence="2">Uncharacterized protein</fullName>
    </submittedName>
</protein>
<accession>A0A2P5BKE8</accession>
<dbReference type="Proteomes" id="UP000237105">
    <property type="component" value="Unassembled WGS sequence"/>
</dbReference>
<proteinExistence type="predicted"/>
<dbReference type="EMBL" id="JXTB01000264">
    <property type="protein sequence ID" value="PON49260.1"/>
    <property type="molecule type" value="Genomic_DNA"/>
</dbReference>
<name>A0A2P5BKE8_PARAD</name>
<dbReference type="PANTHER" id="PTHR35317">
    <property type="entry name" value="OS04G0629600 PROTEIN"/>
    <property type="match status" value="1"/>
</dbReference>
<evidence type="ECO:0000313" key="3">
    <source>
        <dbReference type="Proteomes" id="UP000237105"/>
    </source>
</evidence>
<feature type="region of interest" description="Disordered" evidence="1">
    <location>
        <begin position="93"/>
        <end position="135"/>
    </location>
</feature>
<keyword evidence="3" id="KW-1185">Reference proteome</keyword>
<reference evidence="3" key="1">
    <citation type="submission" date="2016-06" db="EMBL/GenBank/DDBJ databases">
        <title>Parallel loss of symbiosis genes in relatives of nitrogen-fixing non-legume Parasponia.</title>
        <authorList>
            <person name="Van Velzen R."/>
            <person name="Holmer R."/>
            <person name="Bu F."/>
            <person name="Rutten L."/>
            <person name="Van Zeijl A."/>
            <person name="Liu W."/>
            <person name="Santuari L."/>
            <person name="Cao Q."/>
            <person name="Sharma T."/>
            <person name="Shen D."/>
            <person name="Roswanjaya Y."/>
            <person name="Wardhani T."/>
            <person name="Kalhor M.S."/>
            <person name="Jansen J."/>
            <person name="Van den Hoogen J."/>
            <person name="Gungor B."/>
            <person name="Hartog M."/>
            <person name="Hontelez J."/>
            <person name="Verver J."/>
            <person name="Yang W.-C."/>
            <person name="Schijlen E."/>
            <person name="Repin R."/>
            <person name="Schilthuizen M."/>
            <person name="Schranz E."/>
            <person name="Heidstra R."/>
            <person name="Miyata K."/>
            <person name="Fedorova E."/>
            <person name="Kohlen W."/>
            <person name="Bisseling T."/>
            <person name="Smit S."/>
            <person name="Geurts R."/>
        </authorList>
    </citation>
    <scope>NUCLEOTIDE SEQUENCE [LARGE SCALE GENOMIC DNA]</scope>
    <source>
        <strain evidence="3">cv. WU1-14</strain>
    </source>
</reference>
<dbReference type="PANTHER" id="PTHR35317:SF35">
    <property type="entry name" value="DUF4219 DOMAIN-CONTAINING PROTEIN"/>
    <property type="match status" value="1"/>
</dbReference>
<dbReference type="OrthoDB" id="1933605at2759"/>
<dbReference type="AlphaFoldDB" id="A0A2P5BKE8"/>
<dbReference type="Pfam" id="PF14223">
    <property type="entry name" value="Retrotran_gag_2"/>
    <property type="match status" value="1"/>
</dbReference>
<gene>
    <name evidence="2" type="ORF">PanWU01x14_231350</name>
</gene>